<keyword evidence="1" id="KW-0812">Transmembrane</keyword>
<name>A0A542SPS8_9MICO</name>
<protein>
    <submittedName>
        <fullName evidence="4">Uncharacterized protein</fullName>
    </submittedName>
</protein>
<dbReference type="Gene3D" id="2.40.10.480">
    <property type="match status" value="1"/>
</dbReference>
<dbReference type="SUPFAM" id="SSF50998">
    <property type="entry name" value="Quinoprotein alcohol dehydrogenase-like"/>
    <property type="match status" value="1"/>
</dbReference>
<sequence length="634" mass="65138">MSSDSSPTELAADPRTSSRRLLQLLDDSPALAPLIAQNPGADDTVLLRLAALNRPEIDRHLAWRKPPAAGWGRSLNIGAATTPPRDPETAPPADFFAAEFGGEATDAKEPGSAASPKRRSKAFVASVVAAAIVVGGGGAWVAVSMGNRAGQPDVADQALRINDYPNEPSAAWTIPYSDLAAAITAVDPGAATDDGSVGWSSSGDLGIASVTLMDANDTAGATETDENPIVYGIDVDVITPSVTFDVAVNLESGTVMGALDPAKIFPDVEGPVMSCLPAGDDLAYCNERTTLTSTLYQISTGATTALGPQATVLGDTVYDLVATADGAALTIAARRGLIPAWQSIVAVPAAYQSAAAADRSSLPQWIPAVSLSAPDLGMGIVVLSVRPLGSCAALDESQVLTSSGEVAASCPAESGGYYFAIKPDNGEVVYQGSMPPMAYLDPDTVLRDEAGDDVSGYEENGLQQVQSALVVADAHGSEIAWLTVEGTPYLAATGTTAVIGGGNEVAAFATNGWDKPVWTVPMPVGAGGANEPLIMGDKVIVASTVPATGSQSDPTSNVIALEADSGATAWQATGRPLAVDSKRVFIADEFTRTVSAVNAKSGETVWTYTAQRTLNLAGSWLIDCDWENNCSGLR</sequence>
<evidence type="ECO:0000256" key="1">
    <source>
        <dbReference type="SAM" id="Phobius"/>
    </source>
</evidence>
<evidence type="ECO:0000313" key="5">
    <source>
        <dbReference type="Proteomes" id="UP000316181"/>
    </source>
</evidence>
<keyword evidence="1" id="KW-0472">Membrane</keyword>
<dbReference type="Pfam" id="PF13360">
    <property type="entry name" value="PQQ_2"/>
    <property type="match status" value="1"/>
</dbReference>
<evidence type="ECO:0000259" key="3">
    <source>
        <dbReference type="Pfam" id="PF25591"/>
    </source>
</evidence>
<evidence type="ECO:0000313" key="4">
    <source>
        <dbReference type="EMBL" id="TQK76623.1"/>
    </source>
</evidence>
<comment type="caution">
    <text evidence="4">The sequence shown here is derived from an EMBL/GenBank/DDBJ whole genome shotgun (WGS) entry which is preliminary data.</text>
</comment>
<dbReference type="Proteomes" id="UP000316181">
    <property type="component" value="Unassembled WGS sequence"/>
</dbReference>
<dbReference type="InterPro" id="IPR002372">
    <property type="entry name" value="PQQ_rpt_dom"/>
</dbReference>
<dbReference type="RefSeq" id="WP_142112033.1">
    <property type="nucleotide sequence ID" value="NZ_BAAATB010000002.1"/>
</dbReference>
<dbReference type="OrthoDB" id="9808930at2"/>
<organism evidence="4 5">
    <name type="scientific">Rarobacter incanus</name>
    <dbReference type="NCBI Taxonomy" id="153494"/>
    <lineage>
        <taxon>Bacteria</taxon>
        <taxon>Bacillati</taxon>
        <taxon>Actinomycetota</taxon>
        <taxon>Actinomycetes</taxon>
        <taxon>Micrococcales</taxon>
        <taxon>Rarobacteraceae</taxon>
        <taxon>Rarobacter</taxon>
    </lineage>
</organism>
<reference evidence="4 5" key="1">
    <citation type="submission" date="2019-06" db="EMBL/GenBank/DDBJ databases">
        <title>Sequencing the genomes of 1000 actinobacteria strains.</title>
        <authorList>
            <person name="Klenk H.-P."/>
        </authorList>
    </citation>
    <scope>NUCLEOTIDE SEQUENCE [LARGE SCALE GENOMIC DNA]</scope>
    <source>
        <strain evidence="4 5">DSM 10596</strain>
    </source>
</reference>
<feature type="domain" description="Pyrrolo-quinoline quinone repeat" evidence="2">
    <location>
        <begin position="556"/>
        <end position="612"/>
    </location>
</feature>
<gene>
    <name evidence="4" type="ORF">FB389_1308</name>
</gene>
<evidence type="ECO:0000259" key="2">
    <source>
        <dbReference type="Pfam" id="PF13360"/>
    </source>
</evidence>
<dbReference type="EMBL" id="VFNV01000001">
    <property type="protein sequence ID" value="TQK76623.1"/>
    <property type="molecule type" value="Genomic_DNA"/>
</dbReference>
<keyword evidence="1" id="KW-1133">Transmembrane helix</keyword>
<proteinExistence type="predicted"/>
<keyword evidence="5" id="KW-1185">Reference proteome</keyword>
<dbReference type="InterPro" id="IPR011047">
    <property type="entry name" value="Quinoprotein_ADH-like_sf"/>
</dbReference>
<dbReference type="Pfam" id="PF25591">
    <property type="entry name" value="LRV_2"/>
    <property type="match status" value="1"/>
</dbReference>
<dbReference type="InterPro" id="IPR057893">
    <property type="entry name" value="LRV_2"/>
</dbReference>
<feature type="domain" description="Leucine rich repeat variant" evidence="3">
    <location>
        <begin position="8"/>
        <end position="64"/>
    </location>
</feature>
<accession>A0A542SPS8</accession>
<feature type="transmembrane region" description="Helical" evidence="1">
    <location>
        <begin position="122"/>
        <end position="143"/>
    </location>
</feature>
<dbReference type="AlphaFoldDB" id="A0A542SPS8"/>